<dbReference type="PANTHER" id="PTHR33264:SF55">
    <property type="entry name" value="TRANSMEMBRANE PROTEIN"/>
    <property type="match status" value="1"/>
</dbReference>
<dbReference type="PANTHER" id="PTHR33264">
    <property type="entry name" value="EXPRESSED PROTEIN"/>
    <property type="match status" value="1"/>
</dbReference>
<evidence type="ECO:0000256" key="1">
    <source>
        <dbReference type="SAM" id="MobiDB-lite"/>
    </source>
</evidence>
<evidence type="ECO:0000313" key="3">
    <source>
        <dbReference type="Proteomes" id="UP000187406"/>
    </source>
</evidence>
<dbReference type="InParanoid" id="A0A1Q3CEF9"/>
<protein>
    <submittedName>
        <fullName evidence="2">Uncharacterized protein</fullName>
    </submittedName>
</protein>
<feature type="non-terminal residue" evidence="2">
    <location>
        <position position="1"/>
    </location>
</feature>
<keyword evidence="3" id="KW-1185">Reference proteome</keyword>
<feature type="compositionally biased region" description="Basic residues" evidence="1">
    <location>
        <begin position="55"/>
        <end position="64"/>
    </location>
</feature>
<accession>A0A1Q3CEF9</accession>
<reference evidence="3" key="1">
    <citation type="submission" date="2016-04" db="EMBL/GenBank/DDBJ databases">
        <title>Cephalotus genome sequencing.</title>
        <authorList>
            <person name="Fukushima K."/>
            <person name="Hasebe M."/>
            <person name="Fang X."/>
        </authorList>
    </citation>
    <scope>NUCLEOTIDE SEQUENCE [LARGE SCALE GENOMIC DNA]</scope>
    <source>
        <strain evidence="3">cv. St1</strain>
    </source>
</reference>
<dbReference type="AlphaFoldDB" id="A0A1Q3CEF9"/>
<dbReference type="Proteomes" id="UP000187406">
    <property type="component" value="Unassembled WGS sequence"/>
</dbReference>
<dbReference type="EMBL" id="BDDD01001830">
    <property type="protein sequence ID" value="GAV78595.1"/>
    <property type="molecule type" value="Genomic_DNA"/>
</dbReference>
<feature type="region of interest" description="Disordered" evidence="1">
    <location>
        <begin position="55"/>
        <end position="106"/>
    </location>
</feature>
<gene>
    <name evidence="2" type="ORF">CFOL_v3_22060</name>
</gene>
<evidence type="ECO:0000313" key="2">
    <source>
        <dbReference type="EMBL" id="GAV78595.1"/>
    </source>
</evidence>
<feature type="compositionally biased region" description="Polar residues" evidence="1">
    <location>
        <begin position="69"/>
        <end position="79"/>
    </location>
</feature>
<feature type="compositionally biased region" description="Basic and acidic residues" evidence="1">
    <location>
        <begin position="84"/>
        <end position="103"/>
    </location>
</feature>
<name>A0A1Q3CEF9_CEPFO</name>
<proteinExistence type="predicted"/>
<comment type="caution">
    <text evidence="2">The sequence shown here is derived from an EMBL/GenBank/DDBJ whole genome shotgun (WGS) entry which is preliminary data.</text>
</comment>
<sequence length="129" mass="14402">KKSRKLGEVIGGTAAECAAVCCCCPCTVMNLLVLAIYKVPAGLCRNAWRRRKRKKRQRLTKKRGLLMQRPTTSDGSVGSTGEELLEKEMKEMDSDDDKGKSGADDLENEMWGRFFGAGFWRSPSHRDST</sequence>
<dbReference type="STRING" id="3775.A0A1Q3CEF9"/>
<feature type="non-terminal residue" evidence="2">
    <location>
        <position position="129"/>
    </location>
</feature>
<organism evidence="2 3">
    <name type="scientific">Cephalotus follicularis</name>
    <name type="common">Albany pitcher plant</name>
    <dbReference type="NCBI Taxonomy" id="3775"/>
    <lineage>
        <taxon>Eukaryota</taxon>
        <taxon>Viridiplantae</taxon>
        <taxon>Streptophyta</taxon>
        <taxon>Embryophyta</taxon>
        <taxon>Tracheophyta</taxon>
        <taxon>Spermatophyta</taxon>
        <taxon>Magnoliopsida</taxon>
        <taxon>eudicotyledons</taxon>
        <taxon>Gunneridae</taxon>
        <taxon>Pentapetalae</taxon>
        <taxon>rosids</taxon>
        <taxon>fabids</taxon>
        <taxon>Oxalidales</taxon>
        <taxon>Cephalotaceae</taxon>
        <taxon>Cephalotus</taxon>
    </lineage>
</organism>